<keyword evidence="4 5" id="KW-0413">Isomerase</keyword>
<dbReference type="GO" id="GO:0003755">
    <property type="term" value="F:peptidyl-prolyl cis-trans isomerase activity"/>
    <property type="evidence" value="ECO:0007669"/>
    <property type="project" value="UniProtKB-UniRule"/>
</dbReference>
<feature type="region of interest" description="Disordered" evidence="7">
    <location>
        <begin position="154"/>
        <end position="182"/>
    </location>
</feature>
<evidence type="ECO:0000256" key="4">
    <source>
        <dbReference type="ARBA" id="ARBA00023235"/>
    </source>
</evidence>
<evidence type="ECO:0000256" key="1">
    <source>
        <dbReference type="ARBA" id="ARBA00000971"/>
    </source>
</evidence>
<dbReference type="EC" id="5.2.1.8" evidence="6"/>
<evidence type="ECO:0000256" key="2">
    <source>
        <dbReference type="ARBA" id="ARBA00006577"/>
    </source>
</evidence>
<dbReference type="AlphaFoldDB" id="A0A7X5Y518"/>
<name>A0A7X5Y518_9SPHN</name>
<evidence type="ECO:0000256" key="7">
    <source>
        <dbReference type="SAM" id="MobiDB-lite"/>
    </source>
</evidence>
<dbReference type="PROSITE" id="PS50059">
    <property type="entry name" value="FKBP_PPIASE"/>
    <property type="match status" value="1"/>
</dbReference>
<evidence type="ECO:0000256" key="3">
    <source>
        <dbReference type="ARBA" id="ARBA00023110"/>
    </source>
</evidence>
<comment type="catalytic activity">
    <reaction evidence="1 5 6">
        <text>[protein]-peptidylproline (omega=180) = [protein]-peptidylproline (omega=0)</text>
        <dbReference type="Rhea" id="RHEA:16237"/>
        <dbReference type="Rhea" id="RHEA-COMP:10747"/>
        <dbReference type="Rhea" id="RHEA-COMP:10748"/>
        <dbReference type="ChEBI" id="CHEBI:83833"/>
        <dbReference type="ChEBI" id="CHEBI:83834"/>
        <dbReference type="EC" id="5.2.1.8"/>
    </reaction>
</comment>
<dbReference type="PANTHER" id="PTHR43811:SF19">
    <property type="entry name" value="39 KDA FK506-BINDING NUCLEAR PROTEIN"/>
    <property type="match status" value="1"/>
</dbReference>
<dbReference type="SUPFAM" id="SSF54534">
    <property type="entry name" value="FKBP-like"/>
    <property type="match status" value="1"/>
</dbReference>
<dbReference type="RefSeq" id="WP_168067466.1">
    <property type="nucleotide sequence ID" value="NZ_JAATJC010000001.1"/>
</dbReference>
<comment type="caution">
    <text evidence="9">The sequence shown here is derived from an EMBL/GenBank/DDBJ whole genome shotgun (WGS) entry which is preliminary data.</text>
</comment>
<evidence type="ECO:0000259" key="8">
    <source>
        <dbReference type="PROSITE" id="PS50059"/>
    </source>
</evidence>
<evidence type="ECO:0000256" key="5">
    <source>
        <dbReference type="PROSITE-ProRule" id="PRU00277"/>
    </source>
</evidence>
<dbReference type="InterPro" id="IPR046357">
    <property type="entry name" value="PPIase_dom_sf"/>
</dbReference>
<keyword evidence="3 5" id="KW-0697">Rotamase</keyword>
<dbReference type="InterPro" id="IPR001179">
    <property type="entry name" value="PPIase_FKBP_dom"/>
</dbReference>
<reference evidence="9 10" key="1">
    <citation type="submission" date="2020-03" db="EMBL/GenBank/DDBJ databases">
        <title>Genomic Encyclopedia of Type Strains, Phase IV (KMG-IV): sequencing the most valuable type-strain genomes for metagenomic binning, comparative biology and taxonomic classification.</title>
        <authorList>
            <person name="Goeker M."/>
        </authorList>
    </citation>
    <scope>NUCLEOTIDE SEQUENCE [LARGE SCALE GENOMIC DNA]</scope>
    <source>
        <strain evidence="9 10">DSM 16846</strain>
    </source>
</reference>
<gene>
    <name evidence="9" type="ORF">GGQ97_000475</name>
</gene>
<evidence type="ECO:0000313" key="10">
    <source>
        <dbReference type="Proteomes" id="UP000558192"/>
    </source>
</evidence>
<dbReference type="Gene3D" id="3.10.50.40">
    <property type="match status" value="1"/>
</dbReference>
<dbReference type="EMBL" id="JAATJC010000001">
    <property type="protein sequence ID" value="NJC04682.1"/>
    <property type="molecule type" value="Genomic_DNA"/>
</dbReference>
<dbReference type="Proteomes" id="UP000558192">
    <property type="component" value="Unassembled WGS sequence"/>
</dbReference>
<feature type="domain" description="PPIase FKBP-type" evidence="8">
    <location>
        <begin position="66"/>
        <end position="149"/>
    </location>
</feature>
<sequence>MSATQVPLIPVARSTRLRLAFGLILLVIAGAALAFAGAGQMGPKTTATGVQIRTIKAGEGAIIGPQDGVIIDYVGTLPDGTKFDEAQDAPLLVQQVVPGFAEALQNMQPNGRYKVRIPGELAYGATPPPGSPIPPNSPLDFEITVKRVVQNAAAQLGAQGAQPLPPGAEVPPPPGPGPERGQ</sequence>
<evidence type="ECO:0000313" key="9">
    <source>
        <dbReference type="EMBL" id="NJC04682.1"/>
    </source>
</evidence>
<organism evidence="9 10">
    <name type="scientific">Sphingomonas kaistensis</name>
    <dbReference type="NCBI Taxonomy" id="298708"/>
    <lineage>
        <taxon>Bacteria</taxon>
        <taxon>Pseudomonadati</taxon>
        <taxon>Pseudomonadota</taxon>
        <taxon>Alphaproteobacteria</taxon>
        <taxon>Sphingomonadales</taxon>
        <taxon>Sphingomonadaceae</taxon>
        <taxon>Sphingomonas</taxon>
    </lineage>
</organism>
<comment type="similarity">
    <text evidence="2 6">Belongs to the FKBP-type PPIase family.</text>
</comment>
<dbReference type="Pfam" id="PF00254">
    <property type="entry name" value="FKBP_C"/>
    <property type="match status" value="1"/>
</dbReference>
<proteinExistence type="inferred from homology"/>
<dbReference type="PANTHER" id="PTHR43811">
    <property type="entry name" value="FKBP-TYPE PEPTIDYL-PROLYL CIS-TRANS ISOMERASE FKPA"/>
    <property type="match status" value="1"/>
</dbReference>
<protein>
    <recommendedName>
        <fullName evidence="6">Peptidyl-prolyl cis-trans isomerase</fullName>
        <ecNumber evidence="6">5.2.1.8</ecNumber>
    </recommendedName>
</protein>
<keyword evidence="10" id="KW-1185">Reference proteome</keyword>
<feature type="compositionally biased region" description="Pro residues" evidence="7">
    <location>
        <begin position="163"/>
        <end position="182"/>
    </location>
</feature>
<accession>A0A7X5Y518</accession>
<evidence type="ECO:0000256" key="6">
    <source>
        <dbReference type="RuleBase" id="RU003915"/>
    </source>
</evidence>